<keyword evidence="1" id="KW-0812">Transmembrane</keyword>
<organism evidence="2 3">
    <name type="scientific">Pelomonas candidula</name>
    <dbReference type="NCBI Taxonomy" id="3299025"/>
    <lineage>
        <taxon>Bacteria</taxon>
        <taxon>Pseudomonadati</taxon>
        <taxon>Pseudomonadota</taxon>
        <taxon>Betaproteobacteria</taxon>
        <taxon>Burkholderiales</taxon>
        <taxon>Sphaerotilaceae</taxon>
        <taxon>Roseateles</taxon>
    </lineage>
</organism>
<evidence type="ECO:0000313" key="3">
    <source>
        <dbReference type="Proteomes" id="UP001606134"/>
    </source>
</evidence>
<keyword evidence="1" id="KW-1133">Transmembrane helix</keyword>
<reference evidence="2 3" key="1">
    <citation type="submission" date="2024-08" db="EMBL/GenBank/DDBJ databases">
        <authorList>
            <person name="Lu H."/>
        </authorList>
    </citation>
    <scope>NUCLEOTIDE SEQUENCE [LARGE SCALE GENOMIC DNA]</scope>
    <source>
        <strain evidence="2 3">BYS78W</strain>
    </source>
</reference>
<feature type="transmembrane region" description="Helical" evidence="1">
    <location>
        <begin position="38"/>
        <end position="61"/>
    </location>
</feature>
<gene>
    <name evidence="2" type="ORF">ACG04R_00625</name>
</gene>
<sequence>MTIKRCPVCSGPIAGWAIRAEFSCHHCHWALSANLRQAAAWAFAVAVLLELIVFAALWLWAESAADALGVYAAVFGSAGALVWGFVYQLSLRLTPVRPQRGRETGRVTTPSADPA</sequence>
<comment type="caution">
    <text evidence="2">The sequence shown here is derived from an EMBL/GenBank/DDBJ whole genome shotgun (WGS) entry which is preliminary data.</text>
</comment>
<evidence type="ECO:0000313" key="2">
    <source>
        <dbReference type="EMBL" id="MFG6485150.1"/>
    </source>
</evidence>
<feature type="transmembrane region" description="Helical" evidence="1">
    <location>
        <begin position="67"/>
        <end position="87"/>
    </location>
</feature>
<name>A0ABW7H5H7_9BURK</name>
<protein>
    <recommendedName>
        <fullName evidence="4">DUF983 domain-containing protein</fullName>
    </recommendedName>
</protein>
<evidence type="ECO:0008006" key="4">
    <source>
        <dbReference type="Google" id="ProtNLM"/>
    </source>
</evidence>
<keyword evidence="3" id="KW-1185">Reference proteome</keyword>
<dbReference type="RefSeq" id="WP_394405557.1">
    <property type="nucleotide sequence ID" value="NZ_JBIGIC010000001.1"/>
</dbReference>
<accession>A0ABW7H5H7</accession>
<dbReference type="Proteomes" id="UP001606134">
    <property type="component" value="Unassembled WGS sequence"/>
</dbReference>
<keyword evidence="1" id="KW-0472">Membrane</keyword>
<proteinExistence type="predicted"/>
<evidence type="ECO:0000256" key="1">
    <source>
        <dbReference type="SAM" id="Phobius"/>
    </source>
</evidence>
<dbReference type="EMBL" id="JBIGIC010000001">
    <property type="protein sequence ID" value="MFG6485150.1"/>
    <property type="molecule type" value="Genomic_DNA"/>
</dbReference>